<dbReference type="Proteomes" id="UP000786185">
    <property type="component" value="Unassembled WGS sequence"/>
</dbReference>
<accession>A0AAW4BP99</accession>
<feature type="non-terminal residue" evidence="1">
    <location>
        <position position="1"/>
    </location>
</feature>
<proteinExistence type="predicted"/>
<organism evidence="1 2">
    <name type="scientific">Vibrio anguillarum</name>
    <name type="common">Listonella anguillarum</name>
    <dbReference type="NCBI Taxonomy" id="55601"/>
    <lineage>
        <taxon>Bacteria</taxon>
        <taxon>Pseudomonadati</taxon>
        <taxon>Pseudomonadota</taxon>
        <taxon>Gammaproteobacteria</taxon>
        <taxon>Vibrionales</taxon>
        <taxon>Vibrionaceae</taxon>
        <taxon>Vibrio</taxon>
    </lineage>
</organism>
<sequence length="113" mass="12953">YQFYRLSQELKQSSDHLTKFARAYASTGDEKWLNLFNYVLNVRNGSAPLPKGNEYEFWDVVAQNDHLVRSLGGDPTPPSLLDRMRLSGIESIEFLELKNALMLSDSLVSLERE</sequence>
<gene>
    <name evidence="1" type="ORF">ERJ77_27050</name>
</gene>
<reference evidence="1" key="1">
    <citation type="journal article" date="2021" name="PeerJ">
        <title>Analysis of 44 Vibrio anguillarum genomes reveals high genetic diversity.</title>
        <authorList>
            <person name="Hansen M.J."/>
            <person name="Dalsgaard I."/>
        </authorList>
    </citation>
    <scope>NUCLEOTIDE SEQUENCE</scope>
    <source>
        <strain evidence="1">850617-1/1</strain>
    </source>
</reference>
<evidence type="ECO:0000313" key="2">
    <source>
        <dbReference type="Proteomes" id="UP000786185"/>
    </source>
</evidence>
<dbReference type="AlphaFoldDB" id="A0AAW4BP99"/>
<comment type="caution">
    <text evidence="1">The sequence shown here is derived from an EMBL/GenBank/DDBJ whole genome shotgun (WGS) entry which is preliminary data.</text>
</comment>
<protein>
    <submittedName>
        <fullName evidence="1">Response regulator</fullName>
    </submittedName>
</protein>
<evidence type="ECO:0000313" key="1">
    <source>
        <dbReference type="EMBL" id="MBF4438076.1"/>
    </source>
</evidence>
<feature type="non-terminal residue" evidence="1">
    <location>
        <position position="113"/>
    </location>
</feature>
<name>A0AAW4BP99_VIBAN</name>
<dbReference type="EMBL" id="SCLC01001654">
    <property type="protein sequence ID" value="MBF4438076.1"/>
    <property type="molecule type" value="Genomic_DNA"/>
</dbReference>